<proteinExistence type="predicted"/>
<sequence>MNHHHPLIKTTHNFVLDRKVLFIDTNDRDVERWPNASEFEINCPQNYTNVESLRLSSIMLPNFFYNISEQLRTNKMIVEYSGSSTIITLDDGYYSYTQLQDALQTKIRAIHNDFTTLFSVSYNPINRKYTFLHTKSNGTAFTFRFDLPMNYDCAKDNYKTDVYAQHSNWGLGYILGFNKIKYDSSSIPQTGGHTHQQLIAPNPSDLEDNKYIYIELEKYNKCDEIKPFLYYNYNNANSGIVNSSFAKIPIYPFQDNKGLVNDGYFENISYYQPPIDKIAKIKLKFRYHNGMLVDFHNFNVSLSLEINQIRNEMNNYEVRTPYKN</sequence>
<reference evidence="1" key="1">
    <citation type="journal article" date="2020" name="Nature">
        <title>Giant virus diversity and host interactions through global metagenomics.</title>
        <authorList>
            <person name="Schulz F."/>
            <person name="Roux S."/>
            <person name="Paez-Espino D."/>
            <person name="Jungbluth S."/>
            <person name="Walsh D.A."/>
            <person name="Denef V.J."/>
            <person name="McMahon K.D."/>
            <person name="Konstantinidis K.T."/>
            <person name="Eloe-Fadrosh E.A."/>
            <person name="Kyrpides N.C."/>
            <person name="Woyke T."/>
        </authorList>
    </citation>
    <scope>NUCLEOTIDE SEQUENCE</scope>
    <source>
        <strain evidence="1">GVMAG-M-3300023179-63</strain>
    </source>
</reference>
<name>A0A6C0H426_9ZZZZ</name>
<accession>A0A6C0H426</accession>
<evidence type="ECO:0000313" key="1">
    <source>
        <dbReference type="EMBL" id="QHT75199.1"/>
    </source>
</evidence>
<organism evidence="1">
    <name type="scientific">viral metagenome</name>
    <dbReference type="NCBI Taxonomy" id="1070528"/>
    <lineage>
        <taxon>unclassified sequences</taxon>
        <taxon>metagenomes</taxon>
        <taxon>organismal metagenomes</taxon>
    </lineage>
</organism>
<protein>
    <submittedName>
        <fullName evidence="1">Uncharacterized protein</fullName>
    </submittedName>
</protein>
<dbReference type="EMBL" id="MN739864">
    <property type="protein sequence ID" value="QHT75199.1"/>
    <property type="molecule type" value="Genomic_DNA"/>
</dbReference>
<dbReference type="AlphaFoldDB" id="A0A6C0H426"/>